<evidence type="ECO:0000313" key="2">
    <source>
        <dbReference type="Proteomes" id="UP000623467"/>
    </source>
</evidence>
<gene>
    <name evidence="1" type="ORF">MSAN_01060300</name>
</gene>
<organism evidence="1 2">
    <name type="scientific">Mycena sanguinolenta</name>
    <dbReference type="NCBI Taxonomy" id="230812"/>
    <lineage>
        <taxon>Eukaryota</taxon>
        <taxon>Fungi</taxon>
        <taxon>Dikarya</taxon>
        <taxon>Basidiomycota</taxon>
        <taxon>Agaricomycotina</taxon>
        <taxon>Agaricomycetes</taxon>
        <taxon>Agaricomycetidae</taxon>
        <taxon>Agaricales</taxon>
        <taxon>Marasmiineae</taxon>
        <taxon>Mycenaceae</taxon>
        <taxon>Mycena</taxon>
    </lineage>
</organism>
<evidence type="ECO:0000313" key="1">
    <source>
        <dbReference type="EMBL" id="KAF7364016.1"/>
    </source>
</evidence>
<comment type="caution">
    <text evidence="1">The sequence shown here is derived from an EMBL/GenBank/DDBJ whole genome shotgun (WGS) entry which is preliminary data.</text>
</comment>
<dbReference type="OrthoDB" id="3221235at2759"/>
<proteinExistence type="predicted"/>
<sequence length="166" mass="18396">MASTFTIALPEPPVPPEHLIDLLHSNTLPSSIESSHTIAYIDELETGCHLRRAQLLQSIEAHKAILSPVRRLPPEILGEIFSLVVRATFDSYTPPPVTQHAPWLLTRVCRYWSEVALATSALWSMVYVNFDHGGVQRGGSVDKTQPCALEQCTFDCAILPRGWAPL</sequence>
<dbReference type="EMBL" id="JACAZH010000007">
    <property type="protein sequence ID" value="KAF7364016.1"/>
    <property type="molecule type" value="Genomic_DNA"/>
</dbReference>
<dbReference type="Proteomes" id="UP000623467">
    <property type="component" value="Unassembled WGS sequence"/>
</dbReference>
<reference evidence="1" key="1">
    <citation type="submission" date="2020-05" db="EMBL/GenBank/DDBJ databases">
        <title>Mycena genomes resolve the evolution of fungal bioluminescence.</title>
        <authorList>
            <person name="Tsai I.J."/>
        </authorList>
    </citation>
    <scope>NUCLEOTIDE SEQUENCE</scope>
    <source>
        <strain evidence="1">160909Yilan</strain>
    </source>
</reference>
<keyword evidence="2" id="KW-1185">Reference proteome</keyword>
<protein>
    <submittedName>
        <fullName evidence="1">F-box domain-containing protein</fullName>
    </submittedName>
</protein>
<name>A0A8H7D9U9_9AGAR</name>
<dbReference type="Gene3D" id="1.20.1280.50">
    <property type="match status" value="1"/>
</dbReference>
<dbReference type="AlphaFoldDB" id="A0A8H7D9U9"/>
<accession>A0A8H7D9U9</accession>